<dbReference type="GO" id="GO:0005682">
    <property type="term" value="C:U5 snRNP"/>
    <property type="evidence" value="ECO:0007669"/>
    <property type="project" value="InterPro"/>
</dbReference>
<dbReference type="InterPro" id="IPR003169">
    <property type="entry name" value="GYF"/>
</dbReference>
<evidence type="ECO:0000313" key="3">
    <source>
        <dbReference type="EMBL" id="KAK2574042.1"/>
    </source>
</evidence>
<dbReference type="PANTHER" id="PTHR13138:SF3">
    <property type="entry name" value="CD2 ANTIGEN CYTOPLASMIC TAIL-BINDING PROTEIN 2"/>
    <property type="match status" value="1"/>
</dbReference>
<evidence type="ECO:0000313" key="4">
    <source>
        <dbReference type="Proteomes" id="UP001249851"/>
    </source>
</evidence>
<dbReference type="PANTHER" id="PTHR13138">
    <property type="entry name" value="PROTEIN LIN1"/>
    <property type="match status" value="1"/>
</dbReference>
<sequence length="347" mass="39567">MSKRKVQFADEDPEEIKVESSIGRVKVHSLDSDDEDDDEEKSDEKYVLQEEDLEGQEDATIDYDGGIKITPFNLKEEMEEGHFDAEGNYFEKKEEVIRDEWLDSLDWVKVKERGDEALKNTWGGGDEGNFEDADEPGEEIKAIKDILEIIKPGETVLKALRRLGGTEGGRGKCSSASARWQGKAKKQKVSEENVESSTVEVDKERLLKLTELADFLLQRGNFGVYQDPFEKLAYKVKTMEEKQKETEQDDALEAAFNQGGGEGEDTKKEPNTTNGSPQAEETKDDEVFWQYKWENTKNATLYGPYSSTYMLNWNEQGCFGDGVWVRKVGEDDGPFYNSKRIDFELYT</sequence>
<dbReference type="InterPro" id="IPR035445">
    <property type="entry name" value="GYF-like_dom_sf"/>
</dbReference>
<dbReference type="FunFam" id="3.30.1490.40:FF:000005">
    <property type="entry name" value="CD2 antigen cytoplasmic tail-binding protein 2"/>
    <property type="match status" value="1"/>
</dbReference>
<dbReference type="SUPFAM" id="SSF55277">
    <property type="entry name" value="GYF domain"/>
    <property type="match status" value="1"/>
</dbReference>
<feature type="domain" description="GYF" evidence="2">
    <location>
        <begin position="286"/>
        <end position="344"/>
    </location>
</feature>
<reference evidence="3" key="1">
    <citation type="journal article" date="2023" name="G3 (Bethesda)">
        <title>Whole genome assembly and annotation of the endangered Caribbean coral Acropora cervicornis.</title>
        <authorList>
            <person name="Selwyn J.D."/>
            <person name="Vollmer S.V."/>
        </authorList>
    </citation>
    <scope>NUCLEOTIDE SEQUENCE</scope>
    <source>
        <strain evidence="3">K2</strain>
    </source>
</reference>
<dbReference type="InterPro" id="IPR039905">
    <property type="entry name" value="CD2BP2/Lin1"/>
</dbReference>
<comment type="caution">
    <text evidence="3">The sequence shown here is derived from an EMBL/GenBank/DDBJ whole genome shotgun (WGS) entry which is preliminary data.</text>
</comment>
<evidence type="ECO:0000259" key="2">
    <source>
        <dbReference type="PROSITE" id="PS50829"/>
    </source>
</evidence>
<protein>
    <submittedName>
        <fullName evidence="3">CD2 antigen cytoplasmic tail-binding protein 2</fullName>
    </submittedName>
</protein>
<feature type="region of interest" description="Disordered" evidence="1">
    <location>
        <begin position="256"/>
        <end position="283"/>
    </location>
</feature>
<reference evidence="3" key="2">
    <citation type="journal article" date="2023" name="Science">
        <title>Genomic signatures of disease resistance in endangered staghorn corals.</title>
        <authorList>
            <person name="Vollmer S.V."/>
            <person name="Selwyn J.D."/>
            <person name="Despard B.A."/>
            <person name="Roesel C.L."/>
        </authorList>
    </citation>
    <scope>NUCLEOTIDE SEQUENCE</scope>
    <source>
        <strain evidence="3">K2</strain>
    </source>
</reference>
<dbReference type="Proteomes" id="UP001249851">
    <property type="component" value="Unassembled WGS sequence"/>
</dbReference>
<dbReference type="EMBL" id="JARQWQ010000001">
    <property type="protein sequence ID" value="KAK2574042.1"/>
    <property type="molecule type" value="Genomic_DNA"/>
</dbReference>
<dbReference type="PROSITE" id="PS50829">
    <property type="entry name" value="GYF"/>
    <property type="match status" value="1"/>
</dbReference>
<dbReference type="Gene3D" id="3.30.1490.40">
    <property type="match status" value="1"/>
</dbReference>
<feature type="compositionally biased region" description="Acidic residues" evidence="1">
    <location>
        <begin position="32"/>
        <end position="41"/>
    </location>
</feature>
<evidence type="ECO:0000256" key="1">
    <source>
        <dbReference type="SAM" id="MobiDB-lite"/>
    </source>
</evidence>
<organism evidence="3 4">
    <name type="scientific">Acropora cervicornis</name>
    <name type="common">Staghorn coral</name>
    <dbReference type="NCBI Taxonomy" id="6130"/>
    <lineage>
        <taxon>Eukaryota</taxon>
        <taxon>Metazoa</taxon>
        <taxon>Cnidaria</taxon>
        <taxon>Anthozoa</taxon>
        <taxon>Hexacorallia</taxon>
        <taxon>Scleractinia</taxon>
        <taxon>Astrocoeniina</taxon>
        <taxon>Acroporidae</taxon>
        <taxon>Acropora</taxon>
    </lineage>
</organism>
<dbReference type="Pfam" id="PF02213">
    <property type="entry name" value="GYF"/>
    <property type="match status" value="1"/>
</dbReference>
<accession>A0AAD9R6H1</accession>
<feature type="region of interest" description="Disordered" evidence="1">
    <location>
        <begin position="1"/>
        <end position="64"/>
    </location>
</feature>
<keyword evidence="4" id="KW-1185">Reference proteome</keyword>
<dbReference type="SMART" id="SM00444">
    <property type="entry name" value="GYF"/>
    <property type="match status" value="1"/>
</dbReference>
<dbReference type="AlphaFoldDB" id="A0AAD9R6H1"/>
<feature type="region of interest" description="Disordered" evidence="1">
    <location>
        <begin position="171"/>
        <end position="191"/>
    </location>
</feature>
<name>A0AAD9R6H1_ACRCE</name>
<proteinExistence type="predicted"/>
<gene>
    <name evidence="3" type="ORF">P5673_000163</name>
</gene>
<feature type="compositionally biased region" description="Acidic residues" evidence="1">
    <location>
        <begin position="49"/>
        <end position="61"/>
    </location>
</feature>